<feature type="compositionally biased region" description="Polar residues" evidence="1">
    <location>
        <begin position="22"/>
        <end position="58"/>
    </location>
</feature>
<organism evidence="2 3">
    <name type="scientific">Decorospora gaudefroyi</name>
    <dbReference type="NCBI Taxonomy" id="184978"/>
    <lineage>
        <taxon>Eukaryota</taxon>
        <taxon>Fungi</taxon>
        <taxon>Dikarya</taxon>
        <taxon>Ascomycota</taxon>
        <taxon>Pezizomycotina</taxon>
        <taxon>Dothideomycetes</taxon>
        <taxon>Pleosporomycetidae</taxon>
        <taxon>Pleosporales</taxon>
        <taxon>Pleosporineae</taxon>
        <taxon>Pleosporaceae</taxon>
        <taxon>Decorospora</taxon>
    </lineage>
</organism>
<sequence>MAFPPPSPSPASPSSSEKDTDVQSPETQPSTDPSEATQASASDNPSTPILSVPGSNFLTPAAARTPTHSRDDAAGPPDMRPPASRLNDRLGLALRSTRDGTVKQQRFNDTPDLPESGESSHTRVSGWLDGSAPTGEIDAAREEAPLQHHHQLDPPATYRKTWTTGAHTTI</sequence>
<name>A0A6A5K662_9PLEO</name>
<dbReference type="EMBL" id="ML975342">
    <property type="protein sequence ID" value="KAF1832289.1"/>
    <property type="molecule type" value="Genomic_DNA"/>
</dbReference>
<gene>
    <name evidence="2" type="ORF">BDW02DRAFT_433547</name>
</gene>
<protein>
    <submittedName>
        <fullName evidence="2">Uncharacterized protein</fullName>
    </submittedName>
</protein>
<evidence type="ECO:0000313" key="2">
    <source>
        <dbReference type="EMBL" id="KAF1832289.1"/>
    </source>
</evidence>
<reference evidence="2" key="1">
    <citation type="submission" date="2020-01" db="EMBL/GenBank/DDBJ databases">
        <authorList>
            <consortium name="DOE Joint Genome Institute"/>
            <person name="Haridas S."/>
            <person name="Albert R."/>
            <person name="Binder M."/>
            <person name="Bloem J."/>
            <person name="Labutti K."/>
            <person name="Salamov A."/>
            <person name="Andreopoulos B."/>
            <person name="Baker S.E."/>
            <person name="Barry K."/>
            <person name="Bills G."/>
            <person name="Bluhm B.H."/>
            <person name="Cannon C."/>
            <person name="Castanera R."/>
            <person name="Culley D.E."/>
            <person name="Daum C."/>
            <person name="Ezra D."/>
            <person name="Gonzalez J.B."/>
            <person name="Henrissat B."/>
            <person name="Kuo A."/>
            <person name="Liang C."/>
            <person name="Lipzen A."/>
            <person name="Lutzoni F."/>
            <person name="Magnuson J."/>
            <person name="Mondo S."/>
            <person name="Nolan M."/>
            <person name="Ohm R."/>
            <person name="Pangilinan J."/>
            <person name="Park H.-J."/>
            <person name="Ramirez L."/>
            <person name="Alfaro M."/>
            <person name="Sun H."/>
            <person name="Tritt A."/>
            <person name="Yoshinaga Y."/>
            <person name="Zwiers L.-H."/>
            <person name="Turgeon B.G."/>
            <person name="Goodwin S.B."/>
            <person name="Spatafora J.W."/>
            <person name="Crous P.W."/>
            <person name="Grigoriev I.V."/>
        </authorList>
    </citation>
    <scope>NUCLEOTIDE SEQUENCE</scope>
    <source>
        <strain evidence="2">P77</strain>
    </source>
</reference>
<keyword evidence="3" id="KW-1185">Reference proteome</keyword>
<evidence type="ECO:0000313" key="3">
    <source>
        <dbReference type="Proteomes" id="UP000800040"/>
    </source>
</evidence>
<feature type="region of interest" description="Disordered" evidence="1">
    <location>
        <begin position="1"/>
        <end position="134"/>
    </location>
</feature>
<accession>A0A6A5K662</accession>
<proteinExistence type="predicted"/>
<dbReference type="AlphaFoldDB" id="A0A6A5K662"/>
<dbReference type="Proteomes" id="UP000800040">
    <property type="component" value="Unassembled WGS sequence"/>
</dbReference>
<evidence type="ECO:0000256" key="1">
    <source>
        <dbReference type="SAM" id="MobiDB-lite"/>
    </source>
</evidence>
<feature type="compositionally biased region" description="Pro residues" evidence="1">
    <location>
        <begin position="1"/>
        <end position="11"/>
    </location>
</feature>